<evidence type="ECO:0000259" key="5">
    <source>
        <dbReference type="SMART" id="SM00382"/>
    </source>
</evidence>
<reference evidence="6" key="1">
    <citation type="submission" date="2020-07" db="EMBL/GenBank/DDBJ databases">
        <authorList>
            <person name="Tarantini F.S."/>
            <person name="Hong K.W."/>
            <person name="Chan K.G."/>
        </authorList>
    </citation>
    <scope>NUCLEOTIDE SEQUENCE</scope>
    <source>
        <strain evidence="6">32-07</strain>
    </source>
</reference>
<organism evidence="6 7">
    <name type="scientific">Actinomadura graeca</name>
    <dbReference type="NCBI Taxonomy" id="2750812"/>
    <lineage>
        <taxon>Bacteria</taxon>
        <taxon>Bacillati</taxon>
        <taxon>Actinomycetota</taxon>
        <taxon>Actinomycetes</taxon>
        <taxon>Streptosporangiales</taxon>
        <taxon>Thermomonosporaceae</taxon>
        <taxon>Actinomadura</taxon>
    </lineage>
</organism>
<dbReference type="EMBL" id="CP059572">
    <property type="protein sequence ID" value="QXJ26398.1"/>
    <property type="molecule type" value="Genomic_DNA"/>
</dbReference>
<evidence type="ECO:0000313" key="6">
    <source>
        <dbReference type="EMBL" id="QXJ26398.1"/>
    </source>
</evidence>
<dbReference type="Pfam" id="PF00004">
    <property type="entry name" value="AAA"/>
    <property type="match status" value="1"/>
</dbReference>
<protein>
    <submittedName>
        <fullName evidence="6">ATP-binding protein</fullName>
    </submittedName>
</protein>
<feature type="domain" description="AAA+ ATPase" evidence="5">
    <location>
        <begin position="245"/>
        <end position="373"/>
    </location>
</feature>
<evidence type="ECO:0000256" key="1">
    <source>
        <dbReference type="ARBA" id="ARBA00006914"/>
    </source>
</evidence>
<keyword evidence="7" id="KW-1185">Reference proteome</keyword>
<dbReference type="Gene3D" id="3.40.50.300">
    <property type="entry name" value="P-loop containing nucleotide triphosphate hydrolases"/>
    <property type="match status" value="1"/>
</dbReference>
<evidence type="ECO:0000256" key="2">
    <source>
        <dbReference type="ARBA" id="ARBA00022741"/>
    </source>
</evidence>
<gene>
    <name evidence="6" type="ORF">AGRA3207_001586</name>
</gene>
<keyword evidence="3 6" id="KW-0067">ATP-binding</keyword>
<comment type="similarity">
    <text evidence="1">Belongs to the AAA ATPase family.</text>
</comment>
<feature type="compositionally biased region" description="Gly residues" evidence="4">
    <location>
        <begin position="462"/>
        <end position="471"/>
    </location>
</feature>
<evidence type="ECO:0000256" key="4">
    <source>
        <dbReference type="SAM" id="MobiDB-lite"/>
    </source>
</evidence>
<dbReference type="InterPro" id="IPR003959">
    <property type="entry name" value="ATPase_AAA_core"/>
</dbReference>
<dbReference type="Pfam" id="PF17862">
    <property type="entry name" value="AAA_lid_3"/>
    <property type="match status" value="1"/>
</dbReference>
<feature type="region of interest" description="Disordered" evidence="4">
    <location>
        <begin position="453"/>
        <end position="492"/>
    </location>
</feature>
<evidence type="ECO:0000256" key="3">
    <source>
        <dbReference type="ARBA" id="ARBA00022840"/>
    </source>
</evidence>
<evidence type="ECO:0000313" key="7">
    <source>
        <dbReference type="Proteomes" id="UP001049518"/>
    </source>
</evidence>
<dbReference type="SMART" id="SM00382">
    <property type="entry name" value="AAA"/>
    <property type="match status" value="1"/>
</dbReference>
<dbReference type="InterPro" id="IPR050221">
    <property type="entry name" value="26S_Proteasome_ATPase"/>
</dbReference>
<keyword evidence="2" id="KW-0547">Nucleotide-binding</keyword>
<dbReference type="InterPro" id="IPR041569">
    <property type="entry name" value="AAA_lid_3"/>
</dbReference>
<proteinExistence type="inferred from homology"/>
<dbReference type="CDD" id="cd19481">
    <property type="entry name" value="RecA-like_protease"/>
    <property type="match status" value="1"/>
</dbReference>
<dbReference type="Gene3D" id="1.10.8.60">
    <property type="match status" value="1"/>
</dbReference>
<dbReference type="InterPro" id="IPR003593">
    <property type="entry name" value="AAA+_ATPase"/>
</dbReference>
<dbReference type="PANTHER" id="PTHR23073">
    <property type="entry name" value="26S PROTEASOME REGULATORY SUBUNIT"/>
    <property type="match status" value="1"/>
</dbReference>
<dbReference type="GO" id="GO:0005524">
    <property type="term" value="F:ATP binding"/>
    <property type="evidence" value="ECO:0007669"/>
    <property type="project" value="UniProtKB-KW"/>
</dbReference>
<dbReference type="Proteomes" id="UP001049518">
    <property type="component" value="Chromosome"/>
</dbReference>
<dbReference type="InterPro" id="IPR027417">
    <property type="entry name" value="P-loop_NTPase"/>
</dbReference>
<name>A0ABX8R6E3_9ACTN</name>
<sequence>MESARTLATGLQRLLRTAGERLTEDNAASPLVARITDHIGVPFHDLVTVGHDYKSWEHAGLQRGIDAYLADRPPGAEWFGIAGAERHFDNISSMINAVITMGTYLLGRPDYGTAAVGPAESMEVVELGLVPTLAPDGSPVVIGVLTRESYEALCVLTVFARDRAAAAAVRDEVDRLRREHDVMRGQVLGFTSSEHRENALVTFLPRPHLAASDVVLPDGRLEAIEAHVVGIAEHAERLLAAGQHLKRGLLLHGPPGTGKTHTVRYLMGRLLGYTVVQLTGPALRFLDDAVALARSLQPSIVIVEDVDLVAEDRDLFEGGSSPLLFSLLDAMDGVAGDADVVFVLTTNRVGSLESALAERPGRVDLAVEIPRPDIRGRVELLRLYGRELRLTADLEDIAARTEGVTASFIKELVRRAVLVALREGGAAEVLTDAHFGAALTEMFDPAQSLTRGLLGAASDGGPDAGSGGGPVAGSDAGPGVQGGSEGFADEDD</sequence>
<dbReference type="SUPFAM" id="SSF52540">
    <property type="entry name" value="P-loop containing nucleoside triphosphate hydrolases"/>
    <property type="match status" value="1"/>
</dbReference>
<accession>A0ABX8R6E3</accession>